<dbReference type="RefSeq" id="WP_057888393.1">
    <property type="nucleotide sequence ID" value="NZ_AZEZ01000086.1"/>
</dbReference>
<protein>
    <submittedName>
        <fullName evidence="4">Transcriptional regulator (Xre family)</fullName>
    </submittedName>
</protein>
<feature type="transmembrane region" description="Helical" evidence="2">
    <location>
        <begin position="111"/>
        <end position="130"/>
    </location>
</feature>
<name>A0A0R1QFX7_9LACO</name>
<accession>A0A0R1QFX7</accession>
<feature type="transmembrane region" description="Helical" evidence="2">
    <location>
        <begin position="151"/>
        <end position="170"/>
    </location>
</feature>
<evidence type="ECO:0000313" key="4">
    <source>
        <dbReference type="EMBL" id="KRL43406.1"/>
    </source>
</evidence>
<feature type="domain" description="HTH cro/C1-type" evidence="3">
    <location>
        <begin position="7"/>
        <end position="61"/>
    </location>
</feature>
<dbReference type="Proteomes" id="UP000050872">
    <property type="component" value="Unassembled WGS sequence"/>
</dbReference>
<dbReference type="Pfam" id="PF01381">
    <property type="entry name" value="HTH_3"/>
    <property type="match status" value="1"/>
</dbReference>
<evidence type="ECO:0000259" key="3">
    <source>
        <dbReference type="PROSITE" id="PS50943"/>
    </source>
</evidence>
<feature type="transmembrane region" description="Helical" evidence="2">
    <location>
        <begin position="84"/>
        <end position="105"/>
    </location>
</feature>
<keyword evidence="1" id="KW-0238">DNA-binding</keyword>
<dbReference type="Gene3D" id="1.10.260.40">
    <property type="entry name" value="lambda repressor-like DNA-binding domains"/>
    <property type="match status" value="1"/>
</dbReference>
<dbReference type="SMART" id="SM00530">
    <property type="entry name" value="HTH_XRE"/>
    <property type="match status" value="1"/>
</dbReference>
<sequence length="173" mass="19833">MELKEILKDKRKQIGWTQEKLAEELLVTSKTVSNWETGKTFPDIESLIRIAKLYHLSLDNLLTEGSDVVKDIERKTRLNTLKKFMWFPSVLNIILIMIVSQQGIFGKLPTITTILLLVSIALNVIVLSFFNREVKQEEQLSGISIHPSKRTQGFLLFVVLFLGAMLFGYLTKH</sequence>
<keyword evidence="5" id="KW-1185">Reference proteome</keyword>
<gene>
    <name evidence="4" type="ORF">FD29_GL001006</name>
</gene>
<dbReference type="InterPro" id="IPR010982">
    <property type="entry name" value="Lambda_DNA-bd_dom_sf"/>
</dbReference>
<keyword evidence="2" id="KW-0812">Transmembrane</keyword>
<comment type="caution">
    <text evidence="4">The sequence shown here is derived from an EMBL/GenBank/DDBJ whole genome shotgun (WGS) entry which is preliminary data.</text>
</comment>
<dbReference type="GO" id="GO:0003677">
    <property type="term" value="F:DNA binding"/>
    <property type="evidence" value="ECO:0007669"/>
    <property type="project" value="UniProtKB-KW"/>
</dbReference>
<keyword evidence="2" id="KW-0472">Membrane</keyword>
<dbReference type="PANTHER" id="PTHR46558">
    <property type="entry name" value="TRACRIPTIONAL REGULATORY PROTEIN-RELATED-RELATED"/>
    <property type="match status" value="1"/>
</dbReference>
<proteinExistence type="predicted"/>
<dbReference type="SUPFAM" id="SSF47413">
    <property type="entry name" value="lambda repressor-like DNA-binding domains"/>
    <property type="match status" value="1"/>
</dbReference>
<dbReference type="AlphaFoldDB" id="A0A0R1QFX7"/>
<dbReference type="STRING" id="1423770.FD29_GL001006"/>
<evidence type="ECO:0000313" key="5">
    <source>
        <dbReference type="Proteomes" id="UP000050872"/>
    </source>
</evidence>
<dbReference type="PANTHER" id="PTHR46558:SF15">
    <property type="entry name" value="HELIX-TURN-HELIX DOMAIN PROTEIN"/>
    <property type="match status" value="1"/>
</dbReference>
<keyword evidence="2" id="KW-1133">Transmembrane helix</keyword>
<dbReference type="EMBL" id="AZEZ01000086">
    <property type="protein sequence ID" value="KRL43406.1"/>
    <property type="molecule type" value="Genomic_DNA"/>
</dbReference>
<dbReference type="PROSITE" id="PS50943">
    <property type="entry name" value="HTH_CROC1"/>
    <property type="match status" value="1"/>
</dbReference>
<evidence type="ECO:0000256" key="2">
    <source>
        <dbReference type="SAM" id="Phobius"/>
    </source>
</evidence>
<reference evidence="4 5" key="1">
    <citation type="journal article" date="2015" name="Genome Announc.">
        <title>Expanding the biotechnology potential of lactobacilli through comparative genomics of 213 strains and associated genera.</title>
        <authorList>
            <person name="Sun Z."/>
            <person name="Harris H.M."/>
            <person name="McCann A."/>
            <person name="Guo C."/>
            <person name="Argimon S."/>
            <person name="Zhang W."/>
            <person name="Yang X."/>
            <person name="Jeffery I.B."/>
            <person name="Cooney J.C."/>
            <person name="Kagawa T.F."/>
            <person name="Liu W."/>
            <person name="Song Y."/>
            <person name="Salvetti E."/>
            <person name="Wrobel A."/>
            <person name="Rasinkangas P."/>
            <person name="Parkhill J."/>
            <person name="Rea M.C."/>
            <person name="O'Sullivan O."/>
            <person name="Ritari J."/>
            <person name="Douillard F.P."/>
            <person name="Paul Ross R."/>
            <person name="Yang R."/>
            <person name="Briner A.E."/>
            <person name="Felis G.E."/>
            <person name="de Vos W.M."/>
            <person name="Barrangou R."/>
            <person name="Klaenhammer T.R."/>
            <person name="Caufield P.W."/>
            <person name="Cui Y."/>
            <person name="Zhang H."/>
            <person name="O'Toole P.W."/>
        </authorList>
    </citation>
    <scope>NUCLEOTIDE SEQUENCE [LARGE SCALE GENOMIC DNA]</scope>
    <source>
        <strain evidence="4 5">DSM 14500</strain>
    </source>
</reference>
<dbReference type="CDD" id="cd00093">
    <property type="entry name" value="HTH_XRE"/>
    <property type="match status" value="1"/>
</dbReference>
<dbReference type="PATRIC" id="fig|1423770.3.peg.1036"/>
<dbReference type="OrthoDB" id="9805856at2"/>
<organism evidence="4 5">
    <name type="scientific">Companilactobacillus mindensis DSM 14500</name>
    <dbReference type="NCBI Taxonomy" id="1423770"/>
    <lineage>
        <taxon>Bacteria</taxon>
        <taxon>Bacillati</taxon>
        <taxon>Bacillota</taxon>
        <taxon>Bacilli</taxon>
        <taxon>Lactobacillales</taxon>
        <taxon>Lactobacillaceae</taxon>
        <taxon>Companilactobacillus</taxon>
    </lineage>
</organism>
<dbReference type="InterPro" id="IPR001387">
    <property type="entry name" value="Cro/C1-type_HTH"/>
</dbReference>
<evidence type="ECO:0000256" key="1">
    <source>
        <dbReference type="ARBA" id="ARBA00023125"/>
    </source>
</evidence>